<name>A0A0V9UK20_9NOCA</name>
<protein>
    <submittedName>
        <fullName evidence="2">IF2 family translation initiation factor</fullName>
    </submittedName>
</protein>
<feature type="compositionally biased region" description="Basic and acidic residues" evidence="1">
    <location>
        <begin position="94"/>
        <end position="175"/>
    </location>
</feature>
<keyword evidence="2" id="KW-0396">Initiation factor</keyword>
<evidence type="ECO:0000256" key="1">
    <source>
        <dbReference type="SAM" id="MobiDB-lite"/>
    </source>
</evidence>
<reference evidence="2 3" key="2">
    <citation type="journal article" date="2016" name="Genome Announc.">
        <title>Draft Genome Sequence of a Versatile Hydrocarbon-Degrading Bacterium, Rhodococcus pyridinivorans Strain KG-16, Collected from Oil Fields in India.</title>
        <authorList>
            <person name="Aggarwal R.K."/>
            <person name="Dawar C."/>
            <person name="Phanindranath R."/>
            <person name="Mutnuri L."/>
            <person name="Dayal A.M."/>
        </authorList>
    </citation>
    <scope>NUCLEOTIDE SEQUENCE [LARGE SCALE GENOMIC DNA]</scope>
    <source>
        <strain evidence="2 3">KG-16</strain>
    </source>
</reference>
<sequence length="219" mass="24553">MNLATLPKSVLRLQYKIARFPLGLIEQQLRFLPTDAPPRLMYERGLGMLDGIVGSVLDDQEIATRGALATERADAVKRAEKLDAQAAAEKRAADAELRRTRERAEAEQEAARRDREKEVQQARERAQERAKQAEKEAEQKKAAETAKADQEAAAKRRAAETAKKKDEERIRKAEEEAAEPAKVSLKDAVAKQLEAKEAEERAHDAGEVAEFEKIEHKHP</sequence>
<dbReference type="AlphaFoldDB" id="A0A0V9UK20"/>
<dbReference type="Proteomes" id="UP000053060">
    <property type="component" value="Unassembled WGS sequence"/>
</dbReference>
<dbReference type="RefSeq" id="WP_060652439.1">
    <property type="nucleotide sequence ID" value="NZ_AZXY01000006.1"/>
</dbReference>
<proteinExistence type="predicted"/>
<keyword evidence="2" id="KW-0648">Protein biosynthesis</keyword>
<dbReference type="PATRIC" id="fig|1441730.3.peg.2978"/>
<reference evidence="3" key="1">
    <citation type="submission" date="2015-01" db="EMBL/GenBank/DDBJ databases">
        <title>Draft genome sequence of Rhodococcus pyridinivorans strain KG-16, a hydrocarbon-degrading bacterium.</title>
        <authorList>
            <person name="Aggarwal R.K."/>
            <person name="Dawar C."/>
        </authorList>
    </citation>
    <scope>NUCLEOTIDE SEQUENCE [LARGE SCALE GENOMIC DNA]</scope>
    <source>
        <strain evidence="3">KG-16</strain>
    </source>
</reference>
<comment type="caution">
    <text evidence="2">The sequence shown here is derived from an EMBL/GenBank/DDBJ whole genome shotgun (WGS) entry which is preliminary data.</text>
</comment>
<feature type="region of interest" description="Disordered" evidence="1">
    <location>
        <begin position="94"/>
        <end position="219"/>
    </location>
</feature>
<gene>
    <name evidence="2" type="ORF">Z045_14325</name>
</gene>
<organism evidence="2 3">
    <name type="scientific">Rhodococcus pyridinivorans KG-16</name>
    <dbReference type="NCBI Taxonomy" id="1441730"/>
    <lineage>
        <taxon>Bacteria</taxon>
        <taxon>Bacillati</taxon>
        <taxon>Actinomycetota</taxon>
        <taxon>Actinomycetes</taxon>
        <taxon>Mycobacteriales</taxon>
        <taxon>Nocardiaceae</taxon>
        <taxon>Rhodococcus</taxon>
    </lineage>
</organism>
<dbReference type="GO" id="GO:0003743">
    <property type="term" value="F:translation initiation factor activity"/>
    <property type="evidence" value="ECO:0007669"/>
    <property type="project" value="UniProtKB-KW"/>
</dbReference>
<evidence type="ECO:0000313" key="2">
    <source>
        <dbReference type="EMBL" id="KSZ58339.1"/>
    </source>
</evidence>
<evidence type="ECO:0000313" key="3">
    <source>
        <dbReference type="Proteomes" id="UP000053060"/>
    </source>
</evidence>
<dbReference type="EMBL" id="AZXY01000006">
    <property type="protein sequence ID" value="KSZ58339.1"/>
    <property type="molecule type" value="Genomic_DNA"/>
</dbReference>
<feature type="compositionally biased region" description="Basic and acidic residues" evidence="1">
    <location>
        <begin position="184"/>
        <end position="219"/>
    </location>
</feature>
<accession>A0A0V9UK20</accession>